<evidence type="ECO:0000313" key="5">
    <source>
        <dbReference type="Proteomes" id="UP001150062"/>
    </source>
</evidence>
<accession>A0ABQ8XNS7</accession>
<keyword evidence="1" id="KW-0343">GTPase activation</keyword>
<organism evidence="4 5">
    <name type="scientific">Anaeramoeba flamelloides</name>
    <dbReference type="NCBI Taxonomy" id="1746091"/>
    <lineage>
        <taxon>Eukaryota</taxon>
        <taxon>Metamonada</taxon>
        <taxon>Anaeramoebidae</taxon>
        <taxon>Anaeramoeba</taxon>
    </lineage>
</organism>
<feature type="compositionally biased region" description="Polar residues" evidence="2">
    <location>
        <begin position="65"/>
        <end position="79"/>
    </location>
</feature>
<gene>
    <name evidence="4" type="ORF">M0813_04064</name>
</gene>
<dbReference type="PROSITE" id="PS50018">
    <property type="entry name" value="RAS_GTPASE_ACTIV_2"/>
    <property type="match status" value="1"/>
</dbReference>
<dbReference type="InterPro" id="IPR039360">
    <property type="entry name" value="Ras_GTPase"/>
</dbReference>
<dbReference type="Proteomes" id="UP001150062">
    <property type="component" value="Unassembled WGS sequence"/>
</dbReference>
<comment type="caution">
    <text evidence="4">The sequence shown here is derived from an EMBL/GenBank/DDBJ whole genome shotgun (WGS) entry which is preliminary data.</text>
</comment>
<reference evidence="4" key="1">
    <citation type="submission" date="2022-08" db="EMBL/GenBank/DDBJ databases">
        <title>Novel sulfate-reducing endosymbionts in the free-living metamonad Anaeramoeba.</title>
        <authorList>
            <person name="Jerlstrom-Hultqvist J."/>
            <person name="Cepicka I."/>
            <person name="Gallot-Lavallee L."/>
            <person name="Salas-Leiva D."/>
            <person name="Curtis B.A."/>
            <person name="Zahonova K."/>
            <person name="Pipaliya S."/>
            <person name="Dacks J."/>
            <person name="Roger A.J."/>
        </authorList>
    </citation>
    <scope>NUCLEOTIDE SEQUENCE</scope>
    <source>
        <strain evidence="4">Schooner1</strain>
    </source>
</reference>
<dbReference type="Pfam" id="PF00616">
    <property type="entry name" value="RasGAP"/>
    <property type="match status" value="2"/>
</dbReference>
<keyword evidence="5" id="KW-1185">Reference proteome</keyword>
<evidence type="ECO:0000256" key="2">
    <source>
        <dbReference type="SAM" id="MobiDB-lite"/>
    </source>
</evidence>
<evidence type="ECO:0000313" key="4">
    <source>
        <dbReference type="EMBL" id="KAJ6234261.1"/>
    </source>
</evidence>
<protein>
    <submittedName>
        <fullName evidence="4">Ras gtpase-activating protein</fullName>
    </submittedName>
</protein>
<dbReference type="PANTHER" id="PTHR10194:SF60">
    <property type="entry name" value="RAS GTPASE-ACTIVATING PROTEIN RASKOL"/>
    <property type="match status" value="1"/>
</dbReference>
<dbReference type="EMBL" id="JAOAOG010000271">
    <property type="protein sequence ID" value="KAJ6234261.1"/>
    <property type="molecule type" value="Genomic_DNA"/>
</dbReference>
<feature type="compositionally biased region" description="Basic residues" evidence="2">
    <location>
        <begin position="87"/>
        <end position="109"/>
    </location>
</feature>
<name>A0ABQ8XNS7_9EUKA</name>
<feature type="compositionally biased region" description="Low complexity" evidence="2">
    <location>
        <begin position="51"/>
        <end position="60"/>
    </location>
</feature>
<proteinExistence type="predicted"/>
<dbReference type="Gene3D" id="1.10.506.10">
    <property type="entry name" value="GTPase Activation - p120gap, domain 1"/>
    <property type="match status" value="2"/>
</dbReference>
<dbReference type="PANTHER" id="PTHR10194">
    <property type="entry name" value="RAS GTPASE-ACTIVATING PROTEINS"/>
    <property type="match status" value="1"/>
</dbReference>
<dbReference type="SMART" id="SM00323">
    <property type="entry name" value="RasGAP"/>
    <property type="match status" value="1"/>
</dbReference>
<dbReference type="InterPro" id="IPR001936">
    <property type="entry name" value="RasGAP_dom"/>
</dbReference>
<dbReference type="SUPFAM" id="SSF48350">
    <property type="entry name" value="GTPase activation domain, GAP"/>
    <property type="match status" value="1"/>
</dbReference>
<dbReference type="InterPro" id="IPR008936">
    <property type="entry name" value="Rho_GTPase_activation_prot"/>
</dbReference>
<evidence type="ECO:0000256" key="1">
    <source>
        <dbReference type="ARBA" id="ARBA00022468"/>
    </source>
</evidence>
<feature type="region of interest" description="Disordered" evidence="2">
    <location>
        <begin position="1"/>
        <end position="24"/>
    </location>
</feature>
<evidence type="ECO:0000259" key="3">
    <source>
        <dbReference type="PROSITE" id="PS50018"/>
    </source>
</evidence>
<feature type="domain" description="Ras-GAP" evidence="3">
    <location>
        <begin position="224"/>
        <end position="416"/>
    </location>
</feature>
<feature type="region of interest" description="Disordered" evidence="2">
    <location>
        <begin position="51"/>
        <end position="111"/>
    </location>
</feature>
<sequence>MTTQNTTKKENRNQKRGLTKSYSFPKKVFVAETETVESDVFTELLLKQTTGTISTETTSEQSKKLQQGSEITKTQTKTNNELDPKLNKPKKTQKKMKKMKKRKKKKKKTSNTFERLEQLEQKDKIATKQLNRRLVQSASFSIAQLNLNKFLMNKSQPDFKRLNASGNLIKTNFKTNKKKGKKRSKKKNKDPLISFDQKQLIQVITDEELELFETISQKIKKFGKNDTVIEALWTIFESKKISFEIVKFSIMNEVNETELAETLFRRNSMATKLLNVICNFFGNEYLINILKDPIAKLLEDSEDLEIDPKKISDLNGDISKNLEKLKKKTNNFFDAIFKSVEQVPFVLREVCRFIRKETKDKFPKMELTSVGAFFILRFICPAIASPENYELYDEKITPTMRRALIQTSKIIQTISNKVRFPEQSYMSQFNQFIEENEKPMFTFFDQISNQMFIREMAIEDSLVNEEQVADAVNIIKVFLEQNFEEIQDDLFKVTNRLFD</sequence>